<evidence type="ECO:0000259" key="1">
    <source>
        <dbReference type="PROSITE" id="PS50181"/>
    </source>
</evidence>
<evidence type="ECO:0000313" key="2">
    <source>
        <dbReference type="EMBL" id="KDQ14103.1"/>
    </source>
</evidence>
<dbReference type="SUPFAM" id="SSF81383">
    <property type="entry name" value="F-box domain"/>
    <property type="match status" value="1"/>
</dbReference>
<dbReference type="Pfam" id="PF12937">
    <property type="entry name" value="F-box-like"/>
    <property type="match status" value="1"/>
</dbReference>
<organism evidence="2 3">
    <name type="scientific">Botryobasidium botryosum (strain FD-172 SS1)</name>
    <dbReference type="NCBI Taxonomy" id="930990"/>
    <lineage>
        <taxon>Eukaryota</taxon>
        <taxon>Fungi</taxon>
        <taxon>Dikarya</taxon>
        <taxon>Basidiomycota</taxon>
        <taxon>Agaricomycotina</taxon>
        <taxon>Agaricomycetes</taxon>
        <taxon>Cantharellales</taxon>
        <taxon>Botryobasidiaceae</taxon>
        <taxon>Botryobasidium</taxon>
    </lineage>
</organism>
<dbReference type="OrthoDB" id="2745718at2759"/>
<reference evidence="3" key="1">
    <citation type="journal article" date="2014" name="Proc. Natl. Acad. Sci. U.S.A.">
        <title>Extensive sampling of basidiomycete genomes demonstrates inadequacy of the white-rot/brown-rot paradigm for wood decay fungi.</title>
        <authorList>
            <person name="Riley R."/>
            <person name="Salamov A.A."/>
            <person name="Brown D.W."/>
            <person name="Nagy L.G."/>
            <person name="Floudas D."/>
            <person name="Held B.W."/>
            <person name="Levasseur A."/>
            <person name="Lombard V."/>
            <person name="Morin E."/>
            <person name="Otillar R."/>
            <person name="Lindquist E.A."/>
            <person name="Sun H."/>
            <person name="LaButti K.M."/>
            <person name="Schmutz J."/>
            <person name="Jabbour D."/>
            <person name="Luo H."/>
            <person name="Baker S.E."/>
            <person name="Pisabarro A.G."/>
            <person name="Walton J.D."/>
            <person name="Blanchette R.A."/>
            <person name="Henrissat B."/>
            <person name="Martin F."/>
            <person name="Cullen D."/>
            <person name="Hibbett D.S."/>
            <person name="Grigoriev I.V."/>
        </authorList>
    </citation>
    <scope>NUCLEOTIDE SEQUENCE [LARGE SCALE GENOMIC DNA]</scope>
    <source>
        <strain evidence="3">FD-172 SS1</strain>
    </source>
</reference>
<evidence type="ECO:0000313" key="3">
    <source>
        <dbReference type="Proteomes" id="UP000027195"/>
    </source>
</evidence>
<dbReference type="AlphaFoldDB" id="A0A067ME99"/>
<accession>A0A067ME99</accession>
<dbReference type="Proteomes" id="UP000027195">
    <property type="component" value="Unassembled WGS sequence"/>
</dbReference>
<dbReference type="SMART" id="SM00256">
    <property type="entry name" value="FBOX"/>
    <property type="match status" value="1"/>
</dbReference>
<name>A0A067ME99_BOTB1</name>
<dbReference type="InterPro" id="IPR001810">
    <property type="entry name" value="F-box_dom"/>
</dbReference>
<dbReference type="EMBL" id="KL198039">
    <property type="protein sequence ID" value="KDQ14103.1"/>
    <property type="molecule type" value="Genomic_DNA"/>
</dbReference>
<dbReference type="PROSITE" id="PS50181">
    <property type="entry name" value="FBOX"/>
    <property type="match status" value="1"/>
</dbReference>
<dbReference type="InterPro" id="IPR036047">
    <property type="entry name" value="F-box-like_dom_sf"/>
</dbReference>
<keyword evidence="3" id="KW-1185">Reference proteome</keyword>
<sequence length="563" mass="63495">MATARSHLVALPKELIFQIIGELDLAALLRLSVACKSLYHLISSSAPIQYRIELERAGYINGSAAGPLTITQRRARLRKHSRAWHGLSWARSIDSELDSRFTHYYLYGGTIAFAIPSPSGTRLSFYELPSTISRTLGLEWPFEVSFNFGIWSFAFDQEQDLLVLIEKCVEGSSPRVHIMSMTTNMPHPSAKVHVLQAPPLPPGIQSVDASFWLETVGDTIGLLVRLNDRINTDGESYLIMWQWVTGLVKVNVTFPKYEAPDIFSFVSPTTFALSVISRQPAAALGDTLPSKTPMIEIYQVHDDNTHPLYPRPIHCATFLLPRIRDHIQVVEFLGRSEPPPVHQSFRSQQRPRPFHFASEDRIFCFFLDIRREIDAGPHALMFTRSSTLSNYTNYLSTDHGHARRIPWEEWGPPNTRWLEGNFASTSDHTCYVYGSRFAHRVSSSYDGDDDEIPIPELQTIDMFDFNPYAVEHEVRNGAAGDGGEGTGEDGSTKYDAALGITYRSITSPSIIPAGSLFVDDVHSSLPYREIHKVVKYAEDFSVLMDEENLIFLTERDTMRVCTM</sequence>
<dbReference type="InParanoid" id="A0A067ME99"/>
<protein>
    <recommendedName>
        <fullName evidence="1">F-box domain-containing protein</fullName>
    </recommendedName>
</protein>
<dbReference type="HOGENOM" id="CLU_007279_2_0_1"/>
<proteinExistence type="predicted"/>
<feature type="domain" description="F-box" evidence="1">
    <location>
        <begin position="5"/>
        <end position="52"/>
    </location>
</feature>
<gene>
    <name evidence="2" type="ORF">BOTBODRAFT_66287</name>
</gene>